<accession>A0A1F7J085</accession>
<dbReference type="InterPro" id="IPR001173">
    <property type="entry name" value="Glyco_trans_2-like"/>
</dbReference>
<dbReference type="EMBL" id="MGAL01000007">
    <property type="protein sequence ID" value="OGK49019.1"/>
    <property type="molecule type" value="Genomic_DNA"/>
</dbReference>
<evidence type="ECO:0000259" key="4">
    <source>
        <dbReference type="Pfam" id="PF00535"/>
    </source>
</evidence>
<protein>
    <recommendedName>
        <fullName evidence="4">Glycosyltransferase 2-like domain-containing protein</fullName>
    </recommendedName>
</protein>
<evidence type="ECO:0000313" key="6">
    <source>
        <dbReference type="Proteomes" id="UP000177141"/>
    </source>
</evidence>
<evidence type="ECO:0000313" key="5">
    <source>
        <dbReference type="EMBL" id="OGK49019.1"/>
    </source>
</evidence>
<dbReference type="InterPro" id="IPR029044">
    <property type="entry name" value="Nucleotide-diphossugar_trans"/>
</dbReference>
<sequence length="273" mass="31758">MTEHIAIITVVYNNYDVLEDFLHSLRAQINQSYHLFIVDASDVKKPINTQDIYSTILPIKNHGYAYGVNVGLEEAIKNNIHTFCIINDDVFFQPDFVQTLQMSFKSHPRSLIGGEIYYAKGFEFHKEKYQTSDLGKVLWYAGGSVDWNHTFIKHRGVDEVDSGKYESEERTGFITGCLTCFDKSVIDAIGFWDSHYFLYYEDADFCERAKQKNIPLVFDPTLKIWHKNAQSTEGSGSSVHQKFQKQGRLRFAMKYAPWRTKLHILKNYFFNKL</sequence>
<reference evidence="5 6" key="1">
    <citation type="journal article" date="2016" name="Nat. Commun.">
        <title>Thousands of microbial genomes shed light on interconnected biogeochemical processes in an aquifer system.</title>
        <authorList>
            <person name="Anantharaman K."/>
            <person name="Brown C.T."/>
            <person name="Hug L.A."/>
            <person name="Sharon I."/>
            <person name="Castelle C.J."/>
            <person name="Probst A.J."/>
            <person name="Thomas B.C."/>
            <person name="Singh A."/>
            <person name="Wilkins M.J."/>
            <person name="Karaoz U."/>
            <person name="Brodie E.L."/>
            <person name="Williams K.H."/>
            <person name="Hubbard S.S."/>
            <person name="Banfield J.F."/>
        </authorList>
    </citation>
    <scope>NUCLEOTIDE SEQUENCE [LARGE SCALE GENOMIC DNA]</scope>
</reference>
<dbReference type="Gene3D" id="3.90.550.10">
    <property type="entry name" value="Spore Coat Polysaccharide Biosynthesis Protein SpsA, Chain A"/>
    <property type="match status" value="1"/>
</dbReference>
<evidence type="ECO:0000256" key="3">
    <source>
        <dbReference type="ARBA" id="ARBA00022679"/>
    </source>
</evidence>
<comment type="caution">
    <text evidence="5">The sequence shown here is derived from an EMBL/GenBank/DDBJ whole genome shotgun (WGS) entry which is preliminary data.</text>
</comment>
<organism evidence="5 6">
    <name type="scientific">Candidatus Roizmanbacteria bacterium RIFCSPLOWO2_01_FULL_38_12</name>
    <dbReference type="NCBI Taxonomy" id="1802061"/>
    <lineage>
        <taxon>Bacteria</taxon>
        <taxon>Candidatus Roizmaniibacteriota</taxon>
    </lineage>
</organism>
<gene>
    <name evidence="5" type="ORF">A3A93_00725</name>
</gene>
<name>A0A1F7J085_9BACT</name>
<feature type="domain" description="Glycosyltransferase 2-like" evidence="4">
    <location>
        <begin position="7"/>
        <end position="132"/>
    </location>
</feature>
<dbReference type="PANTHER" id="PTHR43179">
    <property type="entry name" value="RHAMNOSYLTRANSFERASE WBBL"/>
    <property type="match status" value="1"/>
</dbReference>
<proteinExistence type="inferred from homology"/>
<dbReference type="SUPFAM" id="SSF53448">
    <property type="entry name" value="Nucleotide-diphospho-sugar transferases"/>
    <property type="match status" value="1"/>
</dbReference>
<dbReference type="Proteomes" id="UP000177141">
    <property type="component" value="Unassembled WGS sequence"/>
</dbReference>
<dbReference type="PANTHER" id="PTHR43179:SF12">
    <property type="entry name" value="GALACTOFURANOSYLTRANSFERASE GLFT2"/>
    <property type="match status" value="1"/>
</dbReference>
<comment type="similarity">
    <text evidence="1">Belongs to the glycosyltransferase 2 family.</text>
</comment>
<dbReference type="STRING" id="1802061.A3A93_00725"/>
<evidence type="ECO:0000256" key="2">
    <source>
        <dbReference type="ARBA" id="ARBA00022676"/>
    </source>
</evidence>
<dbReference type="GO" id="GO:0016757">
    <property type="term" value="F:glycosyltransferase activity"/>
    <property type="evidence" value="ECO:0007669"/>
    <property type="project" value="UniProtKB-KW"/>
</dbReference>
<keyword evidence="2" id="KW-0328">Glycosyltransferase</keyword>
<keyword evidence="3" id="KW-0808">Transferase</keyword>
<dbReference type="Pfam" id="PF00535">
    <property type="entry name" value="Glycos_transf_2"/>
    <property type="match status" value="1"/>
</dbReference>
<dbReference type="AlphaFoldDB" id="A0A1F7J085"/>
<evidence type="ECO:0000256" key="1">
    <source>
        <dbReference type="ARBA" id="ARBA00006739"/>
    </source>
</evidence>